<dbReference type="Proteomes" id="UP001445335">
    <property type="component" value="Unassembled WGS sequence"/>
</dbReference>
<protein>
    <submittedName>
        <fullName evidence="14">Uncharacterized protein</fullName>
    </submittedName>
</protein>
<dbReference type="InterPro" id="IPR019183">
    <property type="entry name" value="NAA25_NatB_aux_su"/>
</dbReference>
<keyword evidence="7" id="KW-0812">Transmembrane</keyword>
<dbReference type="SUPFAM" id="SSF53448">
    <property type="entry name" value="Nucleotide-diphospho-sugar transferases"/>
    <property type="match status" value="1"/>
</dbReference>
<sequence length="1066" mass="113379">MEALERKVRAVYDALEARKNKVAIKAASAALQKHKGNQLLRALKALAQQRCGNEAEALKACAELQQEVPTDNQVLNLLALVWKATGQQKELTATYAAASAAHPKETELLRGLFAAHVAEFDFAKQQQVAMRLHRAGGPESERCLWWAVASLVLQARAEQAGSGGGGLGRDQLLQLASSLAAKQMAKAPVACQEELQLHLHILQERGQGAEALAALEGPLSATMPLAGERERLRATLTEAAGSVGKAARLWRAIWSSSPDDWIVWRAYLRCALAACESPTPENGLDTRDGGAASGASDAAALRIAAQARVLDEAKDALLAASGATHAPTHGSQHARSLPPVRLRGPALAAVDLAKRRLSLGLADQRGKCNSSLGLAESIAAYFASFGDSASYRDLRRRVSAFQIQEDLGMPVLVSAEDAEARAATLVALHARAAAAAQEEQLDPKERGAADECLAMAAGMLLAAWRLERSPRSPYRLLQALALLEAGQMARAVSAPLRLAAAALYGLLGAPEAAAAQLAALNVKNIQIDTVTGHLLLPALLAVPCGAKALAEVLAAAKSLRANHLREAGTSLLAAMQWGHYSKVLEFVKFKERLEASHTSAVAAVEARIAGLRTAGQHGLAAAREAAAGGDSVAVPERLRFNEDLSAVGVLEGAVEALAGLSGVEKDGLESWCTGAAKQAAACPLPDACEVLLLATFAVALQVTEAAAAAALDDTRKLNTLLGALAKTVAAVCKRVASLASEEALWLSLCCQAWCEQVAKARRKRGGRESGPQGGALLDKGFGEALAGVRDQAHSGLRGVLEALPPFCWEALNVPAELLVHQPPSAEADAFTSLRAALASLPLQQRRSCHKLAMLVPYRSRPGHLAEFLPEMQAFLTSERINFDIVVLEQSPRFRFNRGALLNAGVLLMSSLDHDYFVFNDADTVPAKDSGIHYAFPEGDLPLHVTPPGLHPKYSDNEVFFGGVAAFSREQIMAVNGHGTEFWGWGKEDDNLRDRLARIRSGMENDTEVFGEAATGYVANERVMYDFDTGLNTTTFCVSEVQQVERLAIKILIELECNSTATPWCVL</sequence>
<dbReference type="Pfam" id="PF09797">
    <property type="entry name" value="NatB_MDM20"/>
    <property type="match status" value="1"/>
</dbReference>
<evidence type="ECO:0000259" key="12">
    <source>
        <dbReference type="Pfam" id="PF02709"/>
    </source>
</evidence>
<evidence type="ECO:0000256" key="9">
    <source>
        <dbReference type="ARBA" id="ARBA00022989"/>
    </source>
</evidence>
<dbReference type="Gene3D" id="3.90.550.10">
    <property type="entry name" value="Spore Coat Polysaccharide Biosynthesis Protein SpsA, Chain A"/>
    <property type="match status" value="1"/>
</dbReference>
<evidence type="ECO:0000256" key="10">
    <source>
        <dbReference type="ARBA" id="ARBA00023136"/>
    </source>
</evidence>
<dbReference type="Pfam" id="PF02709">
    <property type="entry name" value="Glyco_transf_7C"/>
    <property type="match status" value="1"/>
</dbReference>
<dbReference type="InterPro" id="IPR027995">
    <property type="entry name" value="Galactosyl_T_N"/>
</dbReference>
<evidence type="ECO:0000256" key="4">
    <source>
        <dbReference type="ARBA" id="ARBA00006298"/>
    </source>
</evidence>
<dbReference type="Pfam" id="PF13733">
    <property type="entry name" value="Glyco_transf_7N"/>
    <property type="match status" value="1"/>
</dbReference>
<keyword evidence="8" id="KW-0735">Signal-anchor</keyword>
<proteinExistence type="inferred from homology"/>
<name>A0AAW1S3L5_9CHLO</name>
<comment type="similarity">
    <text evidence="4">Belongs to the MDM20/NAA25 family.</text>
</comment>
<evidence type="ECO:0000256" key="6">
    <source>
        <dbReference type="ARBA" id="ARBA00022679"/>
    </source>
</evidence>
<dbReference type="AlphaFoldDB" id="A0AAW1S3L5"/>
<comment type="subcellular location">
    <subcellularLocation>
        <location evidence="1">Membrane</location>
        <topology evidence="1">Single-pass type II membrane protein</topology>
    </subcellularLocation>
</comment>
<feature type="domain" description="Galactosyltransferase N-terminal" evidence="13">
    <location>
        <begin position="846"/>
        <end position="930"/>
    </location>
</feature>
<dbReference type="GO" id="GO:0005975">
    <property type="term" value="P:carbohydrate metabolic process"/>
    <property type="evidence" value="ECO:0007669"/>
    <property type="project" value="InterPro"/>
</dbReference>
<dbReference type="GO" id="GO:0016020">
    <property type="term" value="C:membrane"/>
    <property type="evidence" value="ECO:0007669"/>
    <property type="project" value="UniProtKB-SubCell"/>
</dbReference>
<dbReference type="InterPro" id="IPR029044">
    <property type="entry name" value="Nucleotide-diphossugar_trans"/>
</dbReference>
<dbReference type="PRINTS" id="PR02050">
    <property type="entry name" value="B14GALTRFASE"/>
</dbReference>
<evidence type="ECO:0000256" key="1">
    <source>
        <dbReference type="ARBA" id="ARBA00004606"/>
    </source>
</evidence>
<dbReference type="PANTHER" id="PTHR22767">
    <property type="entry name" value="N-TERMINAL ACETYLTRANSFERASE-RELATED"/>
    <property type="match status" value="1"/>
</dbReference>
<dbReference type="InterPro" id="IPR003859">
    <property type="entry name" value="Galactosyl_T"/>
</dbReference>
<dbReference type="EMBL" id="JALJOU010000012">
    <property type="protein sequence ID" value="KAK9840809.1"/>
    <property type="molecule type" value="Genomic_DNA"/>
</dbReference>
<keyword evidence="11" id="KW-0325">Glycoprotein</keyword>
<comment type="caution">
    <text evidence="14">The sequence shown here is derived from an EMBL/GenBank/DDBJ whole genome shotgun (WGS) entry which is preliminary data.</text>
</comment>
<evidence type="ECO:0000256" key="3">
    <source>
        <dbReference type="ARBA" id="ARBA00005735"/>
    </source>
</evidence>
<evidence type="ECO:0000256" key="8">
    <source>
        <dbReference type="ARBA" id="ARBA00022968"/>
    </source>
</evidence>
<dbReference type="Gene3D" id="1.25.40.1040">
    <property type="match status" value="1"/>
</dbReference>
<evidence type="ECO:0000256" key="7">
    <source>
        <dbReference type="ARBA" id="ARBA00022692"/>
    </source>
</evidence>
<evidence type="ECO:0000313" key="14">
    <source>
        <dbReference type="EMBL" id="KAK9840809.1"/>
    </source>
</evidence>
<evidence type="ECO:0000313" key="15">
    <source>
        <dbReference type="Proteomes" id="UP001445335"/>
    </source>
</evidence>
<accession>A0AAW1S3L5</accession>
<evidence type="ECO:0000259" key="13">
    <source>
        <dbReference type="Pfam" id="PF13733"/>
    </source>
</evidence>
<comment type="similarity">
    <text evidence="3">Belongs to the glycosyltransferase 7 family.</text>
</comment>
<reference evidence="14 15" key="1">
    <citation type="journal article" date="2024" name="Nat. Commun.">
        <title>Phylogenomics reveals the evolutionary origins of lichenization in chlorophyte algae.</title>
        <authorList>
            <person name="Puginier C."/>
            <person name="Libourel C."/>
            <person name="Otte J."/>
            <person name="Skaloud P."/>
            <person name="Haon M."/>
            <person name="Grisel S."/>
            <person name="Petersen M."/>
            <person name="Berrin J.G."/>
            <person name="Delaux P.M."/>
            <person name="Dal Grande F."/>
            <person name="Keller J."/>
        </authorList>
    </citation>
    <scope>NUCLEOTIDE SEQUENCE [LARGE SCALE GENOMIC DNA]</scope>
    <source>
        <strain evidence="14 15">SAG 245.80</strain>
    </source>
</reference>
<dbReference type="InterPro" id="IPR011990">
    <property type="entry name" value="TPR-like_helical_dom_sf"/>
</dbReference>
<evidence type="ECO:0000256" key="11">
    <source>
        <dbReference type="ARBA" id="ARBA00023180"/>
    </source>
</evidence>
<gene>
    <name evidence="14" type="ORF">WJX81_006295</name>
</gene>
<keyword evidence="5" id="KW-0328">Glycosyltransferase</keyword>
<dbReference type="SUPFAM" id="SSF48452">
    <property type="entry name" value="TPR-like"/>
    <property type="match status" value="1"/>
</dbReference>
<feature type="domain" description="Galactosyltransferase C-terminal" evidence="12">
    <location>
        <begin position="950"/>
        <end position="999"/>
    </location>
</feature>
<keyword evidence="10" id="KW-0472">Membrane</keyword>
<dbReference type="PANTHER" id="PTHR22767:SF3">
    <property type="entry name" value="N-ALPHA-ACETYLTRANSFERASE 25, NATB AUXILIARY SUBUNIT"/>
    <property type="match status" value="1"/>
</dbReference>
<keyword evidence="9" id="KW-1133">Transmembrane helix</keyword>
<keyword evidence="15" id="KW-1185">Reference proteome</keyword>
<keyword evidence="6" id="KW-0808">Transferase</keyword>
<comment type="pathway">
    <text evidence="2">Protein modification; protein glycosylation.</text>
</comment>
<dbReference type="GO" id="GO:0016757">
    <property type="term" value="F:glycosyltransferase activity"/>
    <property type="evidence" value="ECO:0007669"/>
    <property type="project" value="UniProtKB-KW"/>
</dbReference>
<dbReference type="InterPro" id="IPR027791">
    <property type="entry name" value="Galactosyl_T_C"/>
</dbReference>
<dbReference type="GO" id="GO:0031416">
    <property type="term" value="C:NatB complex"/>
    <property type="evidence" value="ECO:0007669"/>
    <property type="project" value="TreeGrafter"/>
</dbReference>
<evidence type="ECO:0000256" key="5">
    <source>
        <dbReference type="ARBA" id="ARBA00022676"/>
    </source>
</evidence>
<organism evidence="14 15">
    <name type="scientific">Elliptochloris bilobata</name>
    <dbReference type="NCBI Taxonomy" id="381761"/>
    <lineage>
        <taxon>Eukaryota</taxon>
        <taxon>Viridiplantae</taxon>
        <taxon>Chlorophyta</taxon>
        <taxon>core chlorophytes</taxon>
        <taxon>Trebouxiophyceae</taxon>
        <taxon>Trebouxiophyceae incertae sedis</taxon>
        <taxon>Elliptochloris clade</taxon>
        <taxon>Elliptochloris</taxon>
    </lineage>
</organism>
<evidence type="ECO:0000256" key="2">
    <source>
        <dbReference type="ARBA" id="ARBA00004922"/>
    </source>
</evidence>